<protein>
    <submittedName>
        <fullName evidence="2">Uncharacterized protein</fullName>
    </submittedName>
</protein>
<dbReference type="EMBL" id="CAJOAZ010012285">
    <property type="protein sequence ID" value="CAF4250000.1"/>
    <property type="molecule type" value="Genomic_DNA"/>
</dbReference>
<proteinExistence type="predicted"/>
<reference evidence="2" key="1">
    <citation type="submission" date="2021-02" db="EMBL/GenBank/DDBJ databases">
        <authorList>
            <person name="Nowell W R."/>
        </authorList>
    </citation>
    <scope>NUCLEOTIDE SEQUENCE</scope>
</reference>
<feature type="region of interest" description="Disordered" evidence="1">
    <location>
        <begin position="81"/>
        <end position="115"/>
    </location>
</feature>
<organism evidence="2 3">
    <name type="scientific">Adineta steineri</name>
    <dbReference type="NCBI Taxonomy" id="433720"/>
    <lineage>
        <taxon>Eukaryota</taxon>
        <taxon>Metazoa</taxon>
        <taxon>Spiralia</taxon>
        <taxon>Gnathifera</taxon>
        <taxon>Rotifera</taxon>
        <taxon>Eurotatoria</taxon>
        <taxon>Bdelloidea</taxon>
        <taxon>Adinetida</taxon>
        <taxon>Adinetidae</taxon>
        <taxon>Adineta</taxon>
    </lineage>
</organism>
<sequence length="247" mass="28132">MLFMYRIDDGRQLAKLYAYDFVSYMIADNDFLVLAMNDRRLLTLMIADPDDSTAQAKIQALPSRTIQRLSESATAKLIEHIEKTANMKSDDEGESDLEEKEDKHDRHSMNKNVSNTSTQIMVQPVSLFRFVTRLNGRHSLSKMNGDKEIRSKVMNTWTNRSATINIAEMVDDSDNENHDDDNDAESSGLIIRNEQEQHVNTDLSDIHKKVLEYDRQQLKGIQFANAGDGNLRVVNSYAVNSNTCIII</sequence>
<name>A0A820ENQ9_9BILA</name>
<evidence type="ECO:0000256" key="1">
    <source>
        <dbReference type="SAM" id="MobiDB-lite"/>
    </source>
</evidence>
<accession>A0A820ENQ9</accession>
<dbReference type="Proteomes" id="UP000663844">
    <property type="component" value="Unassembled WGS sequence"/>
</dbReference>
<comment type="caution">
    <text evidence="2">The sequence shown here is derived from an EMBL/GenBank/DDBJ whole genome shotgun (WGS) entry which is preliminary data.</text>
</comment>
<evidence type="ECO:0000313" key="2">
    <source>
        <dbReference type="EMBL" id="CAF4250000.1"/>
    </source>
</evidence>
<dbReference type="AlphaFoldDB" id="A0A820ENQ9"/>
<feature type="compositionally biased region" description="Basic and acidic residues" evidence="1">
    <location>
        <begin position="81"/>
        <end position="90"/>
    </location>
</feature>
<evidence type="ECO:0000313" key="3">
    <source>
        <dbReference type="Proteomes" id="UP000663844"/>
    </source>
</evidence>
<gene>
    <name evidence="2" type="ORF">OXD698_LOCUS43379</name>
</gene>